<sequence length="114" mass="12855">MQKANQASWFTISAPCRLSRRGIRFHSRPYSLSTSTIPSQRLRSTGSAWKHELNFSDTPLVALAVEQKGVDTIPTHHHHKITLSWSLTRPPPIDSWRSYLNKDSQCGSKGAGRE</sequence>
<dbReference type="RefSeq" id="XP_007929187.1">
    <property type="nucleotide sequence ID" value="XM_007930996.1"/>
</dbReference>
<keyword evidence="2" id="KW-1185">Reference proteome</keyword>
<evidence type="ECO:0000313" key="1">
    <source>
        <dbReference type="EMBL" id="EME80142.1"/>
    </source>
</evidence>
<dbReference type="AlphaFoldDB" id="M3ARR5"/>
<name>M3ARR5_PSEFD</name>
<proteinExistence type="predicted"/>
<gene>
    <name evidence="1" type="ORF">MYCFIDRAFT_211978</name>
</gene>
<organism evidence="1 2">
    <name type="scientific">Pseudocercospora fijiensis (strain CIRAD86)</name>
    <name type="common">Black leaf streak disease fungus</name>
    <name type="synonym">Mycosphaerella fijiensis</name>
    <dbReference type="NCBI Taxonomy" id="383855"/>
    <lineage>
        <taxon>Eukaryota</taxon>
        <taxon>Fungi</taxon>
        <taxon>Dikarya</taxon>
        <taxon>Ascomycota</taxon>
        <taxon>Pezizomycotina</taxon>
        <taxon>Dothideomycetes</taxon>
        <taxon>Dothideomycetidae</taxon>
        <taxon>Mycosphaerellales</taxon>
        <taxon>Mycosphaerellaceae</taxon>
        <taxon>Pseudocercospora</taxon>
    </lineage>
</organism>
<dbReference type="EMBL" id="KB446561">
    <property type="protein sequence ID" value="EME80142.1"/>
    <property type="molecule type" value="Genomic_DNA"/>
</dbReference>
<accession>M3ARR5</accession>
<reference evidence="1 2" key="1">
    <citation type="journal article" date="2012" name="PLoS Pathog.">
        <title>Diverse lifestyles and strategies of plant pathogenesis encoded in the genomes of eighteen Dothideomycetes fungi.</title>
        <authorList>
            <person name="Ohm R.A."/>
            <person name="Feau N."/>
            <person name="Henrissat B."/>
            <person name="Schoch C.L."/>
            <person name="Horwitz B.A."/>
            <person name="Barry K.W."/>
            <person name="Condon B.J."/>
            <person name="Copeland A.C."/>
            <person name="Dhillon B."/>
            <person name="Glaser F."/>
            <person name="Hesse C.N."/>
            <person name="Kosti I."/>
            <person name="LaButti K."/>
            <person name="Lindquist E.A."/>
            <person name="Lucas S."/>
            <person name="Salamov A.A."/>
            <person name="Bradshaw R.E."/>
            <person name="Ciuffetti L."/>
            <person name="Hamelin R.C."/>
            <person name="Kema G.H.J."/>
            <person name="Lawrence C."/>
            <person name="Scott J.A."/>
            <person name="Spatafora J.W."/>
            <person name="Turgeon B.G."/>
            <person name="de Wit P.J.G.M."/>
            <person name="Zhong S."/>
            <person name="Goodwin S.B."/>
            <person name="Grigoriev I.V."/>
        </authorList>
    </citation>
    <scope>NUCLEOTIDE SEQUENCE [LARGE SCALE GENOMIC DNA]</scope>
    <source>
        <strain evidence="1 2">CIRAD86</strain>
    </source>
</reference>
<dbReference type="KEGG" id="pfj:MYCFIDRAFT_211978"/>
<evidence type="ECO:0000313" key="2">
    <source>
        <dbReference type="Proteomes" id="UP000016932"/>
    </source>
</evidence>
<dbReference type="GeneID" id="19337569"/>
<dbReference type="Proteomes" id="UP000016932">
    <property type="component" value="Unassembled WGS sequence"/>
</dbReference>
<protein>
    <submittedName>
        <fullName evidence="1">Uncharacterized protein</fullName>
    </submittedName>
</protein>
<dbReference type="VEuPathDB" id="FungiDB:MYCFIDRAFT_211978"/>
<dbReference type="HOGENOM" id="CLU_2122130_0_0_1"/>